<evidence type="ECO:0000256" key="15">
    <source>
        <dbReference type="PROSITE-ProRule" id="PRU10141"/>
    </source>
</evidence>
<dbReference type="FunFam" id="3.30.200.20:FF:000644">
    <property type="entry name" value="Suppressor of npr1-1 constitutive 4"/>
    <property type="match status" value="1"/>
</dbReference>
<dbReference type="GO" id="GO:0005524">
    <property type="term" value="F:ATP binding"/>
    <property type="evidence" value="ECO:0007669"/>
    <property type="project" value="UniProtKB-UniRule"/>
</dbReference>
<keyword evidence="12" id="KW-0325">Glycoprotein</keyword>
<keyword evidence="7 15" id="KW-0547">Nucleotide-binding</keyword>
<evidence type="ECO:0000256" key="2">
    <source>
        <dbReference type="ARBA" id="ARBA00012513"/>
    </source>
</evidence>
<evidence type="ECO:0000256" key="8">
    <source>
        <dbReference type="ARBA" id="ARBA00022777"/>
    </source>
</evidence>
<dbReference type="GO" id="GO:0016020">
    <property type="term" value="C:membrane"/>
    <property type="evidence" value="ECO:0007669"/>
    <property type="project" value="UniProtKB-SubCell"/>
</dbReference>
<protein>
    <recommendedName>
        <fullName evidence="2">non-specific serine/threonine protein kinase</fullName>
        <ecNumber evidence="2">2.7.11.1</ecNumber>
    </recommendedName>
</protein>
<feature type="signal peptide" evidence="17">
    <location>
        <begin position="1"/>
        <end position="33"/>
    </location>
</feature>
<dbReference type="RefSeq" id="XP_018442725.1">
    <property type="nucleotide sequence ID" value="XM_018587223.2"/>
</dbReference>
<evidence type="ECO:0000259" key="18">
    <source>
        <dbReference type="PROSITE" id="PS50011"/>
    </source>
</evidence>
<feature type="domain" description="Protein kinase" evidence="18">
    <location>
        <begin position="559"/>
        <end position="837"/>
    </location>
</feature>
<dbReference type="InterPro" id="IPR025287">
    <property type="entry name" value="WAK_GUB"/>
</dbReference>
<dbReference type="InterPro" id="IPR045874">
    <property type="entry name" value="LRK10/LRL21-25-like"/>
</dbReference>
<dbReference type="OrthoDB" id="1076926at2759"/>
<dbReference type="PROSITE" id="PS00107">
    <property type="entry name" value="PROTEIN_KINASE_ATP"/>
    <property type="match status" value="1"/>
</dbReference>
<dbReference type="Gene3D" id="1.10.510.10">
    <property type="entry name" value="Transferase(Phosphotransferase) domain 1"/>
    <property type="match status" value="1"/>
</dbReference>
<keyword evidence="3" id="KW-0723">Serine/threonine-protein kinase</keyword>
<dbReference type="PANTHER" id="PTHR27009">
    <property type="entry name" value="RUST RESISTANCE KINASE LR10-RELATED"/>
    <property type="match status" value="1"/>
</dbReference>
<evidence type="ECO:0000256" key="3">
    <source>
        <dbReference type="ARBA" id="ARBA00022527"/>
    </source>
</evidence>
<dbReference type="Pfam" id="PF14380">
    <property type="entry name" value="WAK_assoc"/>
    <property type="match status" value="2"/>
</dbReference>
<evidence type="ECO:0000256" key="1">
    <source>
        <dbReference type="ARBA" id="ARBA00004479"/>
    </source>
</evidence>
<keyword evidence="10 16" id="KW-1133">Transmembrane helix</keyword>
<evidence type="ECO:0000256" key="5">
    <source>
        <dbReference type="ARBA" id="ARBA00022692"/>
    </source>
</evidence>
<evidence type="ECO:0000313" key="20">
    <source>
        <dbReference type="RefSeq" id="XP_018442725.1"/>
    </source>
</evidence>
<dbReference type="Gene3D" id="3.30.200.20">
    <property type="entry name" value="Phosphorylase Kinase, domain 1"/>
    <property type="match status" value="1"/>
</dbReference>
<dbReference type="GO" id="GO:0030247">
    <property type="term" value="F:polysaccharide binding"/>
    <property type="evidence" value="ECO:0007669"/>
    <property type="project" value="InterPro"/>
</dbReference>
<feature type="transmembrane region" description="Helical" evidence="16">
    <location>
        <begin position="503"/>
        <end position="524"/>
    </location>
</feature>
<evidence type="ECO:0000256" key="7">
    <source>
        <dbReference type="ARBA" id="ARBA00022741"/>
    </source>
</evidence>
<evidence type="ECO:0000313" key="19">
    <source>
        <dbReference type="Proteomes" id="UP000504610"/>
    </source>
</evidence>
<dbReference type="KEGG" id="rsz:108814614"/>
<evidence type="ECO:0000256" key="11">
    <source>
        <dbReference type="ARBA" id="ARBA00023136"/>
    </source>
</evidence>
<keyword evidence="5 16" id="KW-0812">Transmembrane</keyword>
<evidence type="ECO:0000256" key="10">
    <source>
        <dbReference type="ARBA" id="ARBA00022989"/>
    </source>
</evidence>
<dbReference type="GeneID" id="108814614"/>
<dbReference type="InterPro" id="IPR001245">
    <property type="entry name" value="Ser-Thr/Tyr_kinase_cat_dom"/>
</dbReference>
<dbReference type="PROSITE" id="PS50011">
    <property type="entry name" value="PROTEIN_KINASE_DOM"/>
    <property type="match status" value="1"/>
</dbReference>
<evidence type="ECO:0000256" key="14">
    <source>
        <dbReference type="ARBA" id="ARBA00048679"/>
    </source>
</evidence>
<dbReference type="InterPro" id="IPR011009">
    <property type="entry name" value="Kinase-like_dom_sf"/>
</dbReference>
<proteinExistence type="predicted"/>
<evidence type="ECO:0000256" key="13">
    <source>
        <dbReference type="ARBA" id="ARBA00047899"/>
    </source>
</evidence>
<dbReference type="PROSITE" id="PS00108">
    <property type="entry name" value="PROTEIN_KINASE_ST"/>
    <property type="match status" value="1"/>
</dbReference>
<evidence type="ECO:0000256" key="4">
    <source>
        <dbReference type="ARBA" id="ARBA00022679"/>
    </source>
</evidence>
<evidence type="ECO:0000256" key="6">
    <source>
        <dbReference type="ARBA" id="ARBA00022729"/>
    </source>
</evidence>
<evidence type="ECO:0000256" key="17">
    <source>
        <dbReference type="SAM" id="SignalP"/>
    </source>
</evidence>
<organism evidence="19 20">
    <name type="scientific">Raphanus sativus</name>
    <name type="common">Radish</name>
    <name type="synonym">Raphanus raphanistrum var. sativus</name>
    <dbReference type="NCBI Taxonomy" id="3726"/>
    <lineage>
        <taxon>Eukaryota</taxon>
        <taxon>Viridiplantae</taxon>
        <taxon>Streptophyta</taxon>
        <taxon>Embryophyta</taxon>
        <taxon>Tracheophyta</taxon>
        <taxon>Spermatophyta</taxon>
        <taxon>Magnoliopsida</taxon>
        <taxon>eudicotyledons</taxon>
        <taxon>Gunneridae</taxon>
        <taxon>Pentapetalae</taxon>
        <taxon>rosids</taxon>
        <taxon>malvids</taxon>
        <taxon>Brassicales</taxon>
        <taxon>Brassicaceae</taxon>
        <taxon>Brassiceae</taxon>
        <taxon>Raphanus</taxon>
    </lineage>
</organism>
<dbReference type="InterPro" id="IPR000719">
    <property type="entry name" value="Prot_kinase_dom"/>
</dbReference>
<dbReference type="Pfam" id="PF13947">
    <property type="entry name" value="GUB_WAK_bind"/>
    <property type="match status" value="2"/>
</dbReference>
<accession>A0A6J0K460</accession>
<dbReference type="Proteomes" id="UP000504610">
    <property type="component" value="Unplaced"/>
</dbReference>
<dbReference type="InterPro" id="IPR017441">
    <property type="entry name" value="Protein_kinase_ATP_BS"/>
</dbReference>
<evidence type="ECO:0000256" key="16">
    <source>
        <dbReference type="SAM" id="Phobius"/>
    </source>
</evidence>
<gene>
    <name evidence="20" type="primary">LOC108814614</name>
</gene>
<keyword evidence="4" id="KW-0808">Transferase</keyword>
<keyword evidence="19" id="KW-1185">Reference proteome</keyword>
<keyword evidence="6 17" id="KW-0732">Signal</keyword>
<comment type="catalytic activity">
    <reaction evidence="14">
        <text>L-seryl-[protein] + ATP = O-phospho-L-seryl-[protein] + ADP + H(+)</text>
        <dbReference type="Rhea" id="RHEA:17989"/>
        <dbReference type="Rhea" id="RHEA-COMP:9863"/>
        <dbReference type="Rhea" id="RHEA-COMP:11604"/>
        <dbReference type="ChEBI" id="CHEBI:15378"/>
        <dbReference type="ChEBI" id="CHEBI:29999"/>
        <dbReference type="ChEBI" id="CHEBI:30616"/>
        <dbReference type="ChEBI" id="CHEBI:83421"/>
        <dbReference type="ChEBI" id="CHEBI:456216"/>
        <dbReference type="EC" id="2.7.11.1"/>
    </reaction>
</comment>
<name>A0A6J0K460_RAPSA</name>
<keyword evidence="8" id="KW-0418">Kinase</keyword>
<keyword evidence="11 16" id="KW-0472">Membrane</keyword>
<comment type="catalytic activity">
    <reaction evidence="13">
        <text>L-threonyl-[protein] + ATP = O-phospho-L-threonyl-[protein] + ADP + H(+)</text>
        <dbReference type="Rhea" id="RHEA:46608"/>
        <dbReference type="Rhea" id="RHEA-COMP:11060"/>
        <dbReference type="Rhea" id="RHEA-COMP:11605"/>
        <dbReference type="ChEBI" id="CHEBI:15378"/>
        <dbReference type="ChEBI" id="CHEBI:30013"/>
        <dbReference type="ChEBI" id="CHEBI:30616"/>
        <dbReference type="ChEBI" id="CHEBI:61977"/>
        <dbReference type="ChEBI" id="CHEBI:456216"/>
        <dbReference type="EC" id="2.7.11.1"/>
    </reaction>
</comment>
<dbReference type="InterPro" id="IPR032872">
    <property type="entry name" value="WAK_assoc_C"/>
</dbReference>
<evidence type="ECO:0000256" key="12">
    <source>
        <dbReference type="ARBA" id="ARBA00023180"/>
    </source>
</evidence>
<dbReference type="AlphaFoldDB" id="A0A6J0K460"/>
<keyword evidence="9 15" id="KW-0067">ATP-binding</keyword>
<sequence>MNSHTLIRFSKSTSYLVVFVLFSLLHHLPCASSKQELGWCGAPFQCGEITAGFPFWGGNRPEHCGFPLLELHCPNKFSTSLIISDQEYYVLEVDQSSYTVTLARADLLGPLCDANFSTTALPPDIYEILPGYKDMTVYYQCDPIRFRNQNYTCPPDKGLVVLLEEPRYPQSYCNKNFTVNVPESFVVPDNFDPYLFRSVIRDGFEVKVKIDEIACQQCSSSGGICSFNGTAQVCCKTHSPSGVICEPKRHDDEIYRLCSTPFLCGNQGGLLYPFWIPGREECGHPDFELNCIGEFAEFNISSVNFRILEASFDSSIVRLARTDYIDIDDLCVHYPEDTPFIEEILPFASNTELLTIYYDCIVVCSTSCNSNYSSIYVGKFVCEGFSDADQGYYVTRNLSSPLLQGIRDHLYDVRVGCRQNISIPASGPALIRLQNNRTVDNLKNALAEGFELGLDQDCSRCRDSGGACGYNHITRRFVCYCGDGQCNHMMRFQKQGISSAAKIGLVAGVVLSMFLVLALGLRILRKKKRRPSHDLHQRNLKTLNPLKQYSFSEVKRITKSFAEMVGKGGFGTVYRGTLSDGRIVAVKILKDSKSNGEDFINEVASISQTSHVNIVTLLGFCSEGTKRAIIYEFLENGSLDKFISSKRSPDMDWKVLYEIAVGVARGLEYLHHGCRTRIVHFDIKPQNVLLDDNLCPKVSDFGLAKLCEREESMLSLLDTRGTIGYIAPEVFSRVYGRVSHKSDVYSYGMLVLEMIGARTKTTTVDSSSSTSSMYFPEWIYRDLEKEENGRLLENDINSQEEEEIAKKMTMVGLWCIQAWPSNRPPMNRVIEMMEGNLNALEFPPRPAGSQIPEAPLLESSVLSNDISISEEYDP</sequence>
<reference evidence="20" key="1">
    <citation type="submission" date="2025-08" db="UniProtKB">
        <authorList>
            <consortium name="RefSeq"/>
        </authorList>
    </citation>
    <scope>IDENTIFICATION</scope>
    <source>
        <tissue evidence="20">Leaf</tissue>
    </source>
</reference>
<dbReference type="FunFam" id="1.10.510.10:FF:000590">
    <property type="entry name" value="PR5-like receptor kinase"/>
    <property type="match status" value="1"/>
</dbReference>
<dbReference type="SMART" id="SM00220">
    <property type="entry name" value="S_TKc"/>
    <property type="match status" value="1"/>
</dbReference>
<dbReference type="EC" id="2.7.11.1" evidence="2"/>
<evidence type="ECO:0000256" key="9">
    <source>
        <dbReference type="ARBA" id="ARBA00022840"/>
    </source>
</evidence>
<feature type="binding site" evidence="15">
    <location>
        <position position="587"/>
    </location>
    <ligand>
        <name>ATP</name>
        <dbReference type="ChEBI" id="CHEBI:30616"/>
    </ligand>
</feature>
<dbReference type="Pfam" id="PF07714">
    <property type="entry name" value="PK_Tyr_Ser-Thr"/>
    <property type="match status" value="1"/>
</dbReference>
<feature type="chain" id="PRO_5027035769" description="non-specific serine/threonine protein kinase" evidence="17">
    <location>
        <begin position="34"/>
        <end position="874"/>
    </location>
</feature>
<dbReference type="GO" id="GO:0004674">
    <property type="term" value="F:protein serine/threonine kinase activity"/>
    <property type="evidence" value="ECO:0007669"/>
    <property type="project" value="UniProtKB-KW"/>
</dbReference>
<dbReference type="SUPFAM" id="SSF56112">
    <property type="entry name" value="Protein kinase-like (PK-like)"/>
    <property type="match status" value="1"/>
</dbReference>
<comment type="subcellular location">
    <subcellularLocation>
        <location evidence="1">Membrane</location>
        <topology evidence="1">Single-pass type I membrane protein</topology>
    </subcellularLocation>
</comment>
<dbReference type="InterPro" id="IPR008271">
    <property type="entry name" value="Ser/Thr_kinase_AS"/>
</dbReference>